<protein>
    <recommendedName>
        <fullName evidence="13">LRRNT domain-containing protein</fullName>
    </recommendedName>
</protein>
<comment type="similarity">
    <text evidence="2">Belongs to the small leucine-rich proteoglycan (SLRP) family. SLRP class II subfamily.</text>
</comment>
<dbReference type="PROSITE" id="PS51450">
    <property type="entry name" value="LRR"/>
    <property type="match status" value="2"/>
</dbReference>
<keyword evidence="8" id="KW-0654">Proteoglycan</keyword>
<evidence type="ECO:0000256" key="1">
    <source>
        <dbReference type="ARBA" id="ARBA00004498"/>
    </source>
</evidence>
<dbReference type="GO" id="GO:0005615">
    <property type="term" value="C:extracellular space"/>
    <property type="evidence" value="ECO:0007669"/>
    <property type="project" value="TreeGrafter"/>
</dbReference>
<evidence type="ECO:0000256" key="7">
    <source>
        <dbReference type="ARBA" id="ARBA00022737"/>
    </source>
</evidence>
<dbReference type="EMBL" id="JAFDVH010000005">
    <property type="protein sequence ID" value="KAG7477743.1"/>
    <property type="molecule type" value="Genomic_DNA"/>
</dbReference>
<comment type="subcellular location">
    <subcellularLocation>
        <location evidence="1">Secreted</location>
        <location evidence="1">Extracellular space</location>
        <location evidence="1">Extracellular matrix</location>
    </subcellularLocation>
</comment>
<dbReference type="InterPro" id="IPR003591">
    <property type="entry name" value="Leu-rich_rpt_typical-subtyp"/>
</dbReference>
<feature type="region of interest" description="Disordered" evidence="11">
    <location>
        <begin position="34"/>
        <end position="68"/>
    </location>
</feature>
<evidence type="ECO:0000256" key="11">
    <source>
        <dbReference type="SAM" id="MobiDB-lite"/>
    </source>
</evidence>
<keyword evidence="7" id="KW-0677">Repeat</keyword>
<dbReference type="InterPro" id="IPR032675">
    <property type="entry name" value="LRR_dom_sf"/>
</dbReference>
<keyword evidence="9" id="KW-1015">Disulfide bond</keyword>
<evidence type="ECO:0000313" key="15">
    <source>
        <dbReference type="Proteomes" id="UP001046870"/>
    </source>
</evidence>
<dbReference type="SUPFAM" id="SSF52058">
    <property type="entry name" value="L domain-like"/>
    <property type="match status" value="1"/>
</dbReference>
<reference evidence="14" key="1">
    <citation type="submission" date="2021-01" db="EMBL/GenBank/DDBJ databases">
        <authorList>
            <person name="Zahm M."/>
            <person name="Roques C."/>
            <person name="Cabau C."/>
            <person name="Klopp C."/>
            <person name="Donnadieu C."/>
            <person name="Jouanno E."/>
            <person name="Lampietro C."/>
            <person name="Louis A."/>
            <person name="Herpin A."/>
            <person name="Echchiki A."/>
            <person name="Berthelot C."/>
            <person name="Parey E."/>
            <person name="Roest-Crollius H."/>
            <person name="Braasch I."/>
            <person name="Postlethwait J."/>
            <person name="Bobe J."/>
            <person name="Montfort J."/>
            <person name="Bouchez O."/>
            <person name="Begum T."/>
            <person name="Mejri S."/>
            <person name="Adams A."/>
            <person name="Chen W.-J."/>
            <person name="Guiguen Y."/>
        </authorList>
    </citation>
    <scope>NUCLEOTIDE SEQUENCE</scope>
    <source>
        <strain evidence="14">YG-15Mar2019-1</strain>
        <tissue evidence="14">Brain</tissue>
    </source>
</reference>
<dbReference type="PANTHER" id="PTHR45712:SF8">
    <property type="entry name" value="PROLARGIN"/>
    <property type="match status" value="1"/>
</dbReference>
<organism evidence="14 15">
    <name type="scientific">Megalops atlanticus</name>
    <name type="common">Tarpon</name>
    <name type="synonym">Clupea gigantea</name>
    <dbReference type="NCBI Taxonomy" id="7932"/>
    <lineage>
        <taxon>Eukaryota</taxon>
        <taxon>Metazoa</taxon>
        <taxon>Chordata</taxon>
        <taxon>Craniata</taxon>
        <taxon>Vertebrata</taxon>
        <taxon>Euteleostomi</taxon>
        <taxon>Actinopterygii</taxon>
        <taxon>Neopterygii</taxon>
        <taxon>Teleostei</taxon>
        <taxon>Elopiformes</taxon>
        <taxon>Megalopidae</taxon>
        <taxon>Megalops</taxon>
    </lineage>
</organism>
<evidence type="ECO:0000256" key="3">
    <source>
        <dbReference type="ARBA" id="ARBA00022525"/>
    </source>
</evidence>
<dbReference type="Pfam" id="PF13516">
    <property type="entry name" value="LRR_6"/>
    <property type="match status" value="1"/>
</dbReference>
<dbReference type="Pfam" id="PF13855">
    <property type="entry name" value="LRR_8"/>
    <property type="match status" value="2"/>
</dbReference>
<feature type="signal peptide" evidence="12">
    <location>
        <begin position="1"/>
        <end position="32"/>
    </location>
</feature>
<evidence type="ECO:0000256" key="4">
    <source>
        <dbReference type="ARBA" id="ARBA00022530"/>
    </source>
</evidence>
<dbReference type="FunFam" id="3.80.10.10:FF:000092">
    <property type="entry name" value="keratocan isoform X1"/>
    <property type="match status" value="1"/>
</dbReference>
<dbReference type="SMART" id="SM00369">
    <property type="entry name" value="LRR_TYP"/>
    <property type="match status" value="9"/>
</dbReference>
<evidence type="ECO:0000256" key="12">
    <source>
        <dbReference type="SAM" id="SignalP"/>
    </source>
</evidence>
<dbReference type="OrthoDB" id="5789657at2759"/>
<evidence type="ECO:0000256" key="2">
    <source>
        <dbReference type="ARBA" id="ARBA00005818"/>
    </source>
</evidence>
<keyword evidence="15" id="KW-1185">Reference proteome</keyword>
<evidence type="ECO:0000256" key="8">
    <source>
        <dbReference type="ARBA" id="ARBA00022974"/>
    </source>
</evidence>
<dbReference type="SMART" id="SM00364">
    <property type="entry name" value="LRR_BAC"/>
    <property type="match status" value="5"/>
</dbReference>
<dbReference type="Proteomes" id="UP001046870">
    <property type="component" value="Chromosome 5"/>
</dbReference>
<keyword evidence="4" id="KW-0272">Extracellular matrix</keyword>
<dbReference type="Gene3D" id="3.80.10.10">
    <property type="entry name" value="Ribonuclease Inhibitor"/>
    <property type="match status" value="3"/>
</dbReference>
<dbReference type="AlphaFoldDB" id="A0A9D3T894"/>
<dbReference type="InterPro" id="IPR050333">
    <property type="entry name" value="SLRP"/>
</dbReference>
<name>A0A9D3T894_MEGAT</name>
<feature type="domain" description="LRRNT" evidence="13">
    <location>
        <begin position="81"/>
        <end position="115"/>
    </location>
</feature>
<accession>A0A9D3T894</accession>
<comment type="caution">
    <text evidence="14">The sequence shown here is derived from an EMBL/GenBank/DDBJ whole genome shotgun (WGS) entry which is preliminary data.</text>
</comment>
<proteinExistence type="inferred from homology"/>
<dbReference type="InterPro" id="IPR000372">
    <property type="entry name" value="LRRNT"/>
</dbReference>
<dbReference type="FunFam" id="3.80.10.10:FF:000133">
    <property type="entry name" value="prolargin"/>
    <property type="match status" value="1"/>
</dbReference>
<keyword evidence="3" id="KW-0964">Secreted</keyword>
<dbReference type="InterPro" id="IPR001611">
    <property type="entry name" value="Leu-rich_rpt"/>
</dbReference>
<evidence type="ECO:0000256" key="6">
    <source>
        <dbReference type="ARBA" id="ARBA00022729"/>
    </source>
</evidence>
<gene>
    <name evidence="14" type="ORF">MATL_G00072940</name>
</gene>
<sequence>MGTSCRPGIRTMKAGFGFYPLLILLLLSVAWGQRTRPRPGRPPSTRRPLPTRRPIVPQPEPKEPTDFPPPILGPPSPMFPDCPRECFCPPSYPEALYCENRNLRKVPVIPSRIHYLYLQNNYIDEVTAEPFLNATELRWINMDNNRIRRVDRQVFDKIPKLLFLYMGRNNLKEVPSDLPSSLEQLRLSHNQISKIPTGVFSKLTHLALLDLHHNKISDSDLGKNIFRGLKNLVQLNLAHNILRKMPSNVPQNIYQLFLDRNNIEEIPNDYFQNFPNLAFVRLNYNQLSDKGIPKMVFNVSNLLDLHLAHNKLTTVPAFNHMLEHLYLNNNNIEAIDGSELCPFPVMTTDIDENDLPKLRYLRLDGNHLHPPIPMNVIMCFRHLKSIVI</sequence>
<evidence type="ECO:0000259" key="13">
    <source>
        <dbReference type="SMART" id="SM00013"/>
    </source>
</evidence>
<keyword evidence="6 12" id="KW-0732">Signal</keyword>
<evidence type="ECO:0000256" key="5">
    <source>
        <dbReference type="ARBA" id="ARBA00022614"/>
    </source>
</evidence>
<evidence type="ECO:0000256" key="9">
    <source>
        <dbReference type="ARBA" id="ARBA00023157"/>
    </source>
</evidence>
<evidence type="ECO:0000313" key="14">
    <source>
        <dbReference type="EMBL" id="KAG7477743.1"/>
    </source>
</evidence>
<evidence type="ECO:0000256" key="10">
    <source>
        <dbReference type="ARBA" id="ARBA00023180"/>
    </source>
</evidence>
<feature type="compositionally biased region" description="Low complexity" evidence="11">
    <location>
        <begin position="46"/>
        <end position="55"/>
    </location>
</feature>
<dbReference type="PANTHER" id="PTHR45712">
    <property type="entry name" value="AGAP008170-PA"/>
    <property type="match status" value="1"/>
</dbReference>
<keyword evidence="5" id="KW-0433">Leucine-rich repeat</keyword>
<keyword evidence="10" id="KW-0325">Glycoprotein</keyword>
<dbReference type="SMART" id="SM00013">
    <property type="entry name" value="LRRNT"/>
    <property type="match status" value="1"/>
</dbReference>
<feature type="chain" id="PRO_5039301532" description="LRRNT domain-containing protein" evidence="12">
    <location>
        <begin position="33"/>
        <end position="388"/>
    </location>
</feature>